<dbReference type="InterPro" id="IPR011008">
    <property type="entry name" value="Dimeric_a/b-barrel"/>
</dbReference>
<organism evidence="3 4">
    <name type="scientific">Arthrobacter cheniae</name>
    <dbReference type="NCBI Taxonomy" id="1258888"/>
    <lineage>
        <taxon>Bacteria</taxon>
        <taxon>Bacillati</taxon>
        <taxon>Actinomycetota</taxon>
        <taxon>Actinomycetes</taxon>
        <taxon>Micrococcales</taxon>
        <taxon>Micrococcaceae</taxon>
        <taxon>Arthrobacter</taxon>
    </lineage>
</organism>
<feature type="domain" description="YCII-related" evidence="2">
    <location>
        <begin position="5"/>
        <end position="86"/>
    </location>
</feature>
<comment type="caution">
    <text evidence="3">The sequence shown here is derived from an EMBL/GenBank/DDBJ whole genome shotgun (WGS) entry which is preliminary data.</text>
</comment>
<evidence type="ECO:0000256" key="1">
    <source>
        <dbReference type="ARBA" id="ARBA00007689"/>
    </source>
</evidence>
<dbReference type="PANTHER" id="PTHR37828:SF1">
    <property type="entry name" value="YCII-RELATED DOMAIN-CONTAINING PROTEIN"/>
    <property type="match status" value="1"/>
</dbReference>
<dbReference type="Pfam" id="PF03795">
    <property type="entry name" value="YCII"/>
    <property type="match status" value="1"/>
</dbReference>
<dbReference type="OrthoDB" id="8968203at2"/>
<evidence type="ECO:0000259" key="2">
    <source>
        <dbReference type="Pfam" id="PF03795"/>
    </source>
</evidence>
<gene>
    <name evidence="3" type="ORF">D6T63_06125</name>
</gene>
<evidence type="ECO:0000313" key="4">
    <source>
        <dbReference type="Proteomes" id="UP000272560"/>
    </source>
</evidence>
<proteinExistence type="inferred from homology"/>
<evidence type="ECO:0000313" key="3">
    <source>
        <dbReference type="EMBL" id="RJT80788.1"/>
    </source>
</evidence>
<keyword evidence="4" id="KW-1185">Reference proteome</keyword>
<dbReference type="Proteomes" id="UP000272560">
    <property type="component" value="Unassembled WGS sequence"/>
</dbReference>
<dbReference type="EMBL" id="QZVT01000003">
    <property type="protein sequence ID" value="RJT80788.1"/>
    <property type="molecule type" value="Genomic_DNA"/>
</dbReference>
<dbReference type="InterPro" id="IPR005545">
    <property type="entry name" value="YCII"/>
</dbReference>
<dbReference type="SUPFAM" id="SSF54909">
    <property type="entry name" value="Dimeric alpha+beta barrel"/>
    <property type="match status" value="1"/>
</dbReference>
<dbReference type="AlphaFoldDB" id="A0A3A5M4C9"/>
<protein>
    <recommendedName>
        <fullName evidence="2">YCII-related domain-containing protein</fullName>
    </recommendedName>
</protein>
<dbReference type="Gene3D" id="3.30.70.1060">
    <property type="entry name" value="Dimeric alpha+beta barrel"/>
    <property type="match status" value="1"/>
</dbReference>
<dbReference type="PANTHER" id="PTHR37828">
    <property type="entry name" value="GSR2449 PROTEIN"/>
    <property type="match status" value="1"/>
</dbReference>
<dbReference type="RefSeq" id="WP_120148134.1">
    <property type="nucleotide sequence ID" value="NZ_QZVT01000003.1"/>
</dbReference>
<name>A0A3A5M4C9_9MICC</name>
<reference evidence="3 4" key="1">
    <citation type="submission" date="2018-09" db="EMBL/GenBank/DDBJ databases">
        <title>Novel species of Arthrobacter.</title>
        <authorList>
            <person name="Liu Q."/>
            <person name="Xin Y.-H."/>
        </authorList>
    </citation>
    <scope>NUCLEOTIDE SEQUENCE [LARGE SCALE GENOMIC DNA]</scope>
    <source>
        <strain evidence="3 4">Hz2</strain>
    </source>
</reference>
<accession>A0A3A5M4C9</accession>
<sequence>MSIFAVEYVYNPDHDDLRAEHRPAHRQWLEELVGQGRVLASGPFADGTGALLVFSAGTEADLNQLVSEDPFARAGAISAVKTTAWNPIIGAFRDLV</sequence>
<comment type="similarity">
    <text evidence="1">Belongs to the YciI family.</text>
</comment>